<feature type="compositionally biased region" description="Low complexity" evidence="3">
    <location>
        <begin position="1187"/>
        <end position="1198"/>
    </location>
</feature>
<comment type="subcellular location">
    <subcellularLocation>
        <location evidence="1">Nucleus</location>
        <location evidence="1">Nuclear pore complex</location>
    </subcellularLocation>
</comment>
<feature type="compositionally biased region" description="Polar residues" evidence="3">
    <location>
        <begin position="1048"/>
        <end position="1144"/>
    </location>
</feature>
<organism evidence="5 6">
    <name type="scientific">Monosporascus cannonballus</name>
    <dbReference type="NCBI Taxonomy" id="155416"/>
    <lineage>
        <taxon>Eukaryota</taxon>
        <taxon>Fungi</taxon>
        <taxon>Dikarya</taxon>
        <taxon>Ascomycota</taxon>
        <taxon>Pezizomycotina</taxon>
        <taxon>Sordariomycetes</taxon>
        <taxon>Xylariomycetidae</taxon>
        <taxon>Xylariales</taxon>
        <taxon>Xylariales incertae sedis</taxon>
        <taxon>Monosporascus</taxon>
    </lineage>
</organism>
<feature type="compositionally biased region" description="Low complexity" evidence="3">
    <location>
        <begin position="572"/>
        <end position="588"/>
    </location>
</feature>
<dbReference type="EMBL" id="QJNS01000283">
    <property type="protein sequence ID" value="RYO80606.1"/>
    <property type="molecule type" value="Genomic_DNA"/>
</dbReference>
<feature type="compositionally biased region" description="Low complexity" evidence="3">
    <location>
        <begin position="20"/>
        <end position="31"/>
    </location>
</feature>
<feature type="compositionally biased region" description="Polar residues" evidence="3">
    <location>
        <begin position="248"/>
        <end position="258"/>
    </location>
</feature>
<feature type="compositionally biased region" description="Polar residues" evidence="3">
    <location>
        <begin position="57"/>
        <end position="79"/>
    </location>
</feature>
<feature type="compositionally biased region" description="Polar residues" evidence="3">
    <location>
        <begin position="970"/>
        <end position="1001"/>
    </location>
</feature>
<feature type="compositionally biased region" description="Low complexity" evidence="3">
    <location>
        <begin position="631"/>
        <end position="645"/>
    </location>
</feature>
<dbReference type="Proteomes" id="UP000294003">
    <property type="component" value="Unassembled WGS sequence"/>
</dbReference>
<feature type="compositionally biased region" description="Low complexity" evidence="3">
    <location>
        <begin position="342"/>
        <end position="362"/>
    </location>
</feature>
<sequence>MNFLNATTPRKRPAPGEPGSTPFSSSKFQSSLVPMNRPTPSRSYHPPKNKSKPIGGFSSNSRDLFRTSTPQANRTSTFSPDLPPAVTKATPTARKFVSQKNVGAGMSSTTSTELFKMRISSPDPELTGEALSKQVPDDPNRTGTIYADQYLADKCPPHFDDLQRRQFFCILDLRRLKYAANEIFLKKDWKLNILNFAKEYEKSRGLILLRYGLYEFKKVKPSAEVLKKWRAAHGLPNPEPEEKTETNGDNSTTRQPGSPTKRKADEDLAPKDNALMASTANQNKRRNVDRDAVEPVLSGPSPFKKSKRKADEAEELDENQPSKVQKQPTSAVKSKFESILDRAQSAAGSPPRRPPLSAASQSTPFGAQKTGTPQTTDSTPKPNPFAIPSNNIQSGASPFSKTTNGNGASDSVLAGHKPGSSLSTNTGMFGYLSGSSANNSGNEKDDAEEEDVESESGSERGTESQDAAPSYEPSAAASTGTSTPPAQNGMSLFSSNKSGGASTPFSDFLNKAVETPAKGGLFDRVKLDADGQPMRATPGLEEKETSAPEVSTPAPAPTKTQARTPGDFRFDPTTTPISFSQSSSTSTPAKPPMFSSARASDTPKETPKEAPKEASVTEDVSTPKPPPIFGPTSQTSSRPSTSSKPLFGENNNASNIFQAKPPESAKSIFEAQKPAENAASIFGTPKPVENASSIFGAPKPTDNASSLFGAQKSTGSSDQTSTTPARTPLGGLFGNKAESQPSSAQEQSKSLFATPSTGTSTGLFGKPANSQDTTSGDQSKNLFGTPSTNATPALFGKQAEPKPSDAQGQPKNLFGADSTTTTPLTQGQPKNLFGAASTTATPQSTKRSFEEDTGEPSAKRSMFGGDKSSTSSFFGANSTTNSPAGFTFGGSNNQTSASPIFNGFKPETTNGTSNAPQGANNIFGATPAKPSSDSDVSKPAPAAPIFSFGSTSASFGKSSTETDKAAPFTFNASQPASPQPNQNGFASTSGVFGNTTPSSGPNFGFRGASPGPSAPPGRKIATPKRRLGGSQTPNTSFNAGAQAGQPPLNASFSFGNTVSGTTSAASSFAENTAATSFEFTPGKNGQSMSNPFAQSNGHNSTSTFGNNASAPSPTPFQFGQQTPSTPNATTSNQGAGIFSGSFNGTDAAPSFKFDAATPQPNTPNLFAPKPTGLFGNNNLQPGGDGSAGAASPMPAPSSLGTTPVNGTPEPQAHNEDGEEAPEEQISLTDGGPGEEDENILHEVRAKAIKYVPVTQGEEGGKPESPWRTQGVGPLRILKNKTTGSVRILLRAEPRGHIAMNKVLLADIEYKAKDKTISFAASKDDGSGLETWVLQVKKPEFAVELATVMEANKSANKK</sequence>
<keyword evidence="6" id="KW-1185">Reference proteome</keyword>
<feature type="region of interest" description="Disordered" evidence="3">
    <location>
        <begin position="234"/>
        <end position="1236"/>
    </location>
</feature>
<evidence type="ECO:0000313" key="5">
    <source>
        <dbReference type="EMBL" id="RYO80606.1"/>
    </source>
</evidence>
<feature type="compositionally biased region" description="Low complexity" evidence="3">
    <location>
        <begin position="467"/>
        <end position="486"/>
    </location>
</feature>
<proteinExistence type="predicted"/>
<feature type="compositionally biased region" description="Basic and acidic residues" evidence="3">
    <location>
        <begin position="601"/>
        <end position="612"/>
    </location>
</feature>
<accession>A0ABY0H305</accession>
<dbReference type="SUPFAM" id="SSF50729">
    <property type="entry name" value="PH domain-like"/>
    <property type="match status" value="1"/>
</dbReference>
<evidence type="ECO:0000256" key="3">
    <source>
        <dbReference type="SAM" id="MobiDB-lite"/>
    </source>
</evidence>
<dbReference type="InterPro" id="IPR011993">
    <property type="entry name" value="PH-like_dom_sf"/>
</dbReference>
<feature type="compositionally biased region" description="Acidic residues" evidence="3">
    <location>
        <begin position="445"/>
        <end position="456"/>
    </location>
</feature>
<comment type="caution">
    <text evidence="5">The sequence shown here is derived from an EMBL/GenBank/DDBJ whole genome shotgun (WGS) entry which is preliminary data.</text>
</comment>
<feature type="compositionally biased region" description="Polar residues" evidence="3">
    <location>
        <begin position="319"/>
        <end position="332"/>
    </location>
</feature>
<feature type="compositionally biased region" description="Polar residues" evidence="3">
    <location>
        <begin position="948"/>
        <end position="959"/>
    </location>
</feature>
<feature type="compositionally biased region" description="Polar residues" evidence="3">
    <location>
        <begin position="488"/>
        <end position="505"/>
    </location>
</feature>
<keyword evidence="2" id="KW-0653">Protein transport</keyword>
<dbReference type="PANTHER" id="PTHR38697:SF1">
    <property type="entry name" value="NUCLEAR PORE COMPLEX PROTEIN SIMILAR TO S. CEREVISIAE NUP2 (EUROFUNG)"/>
    <property type="match status" value="1"/>
</dbReference>
<feature type="compositionally biased region" description="Polar residues" evidence="3">
    <location>
        <begin position="836"/>
        <end position="846"/>
    </location>
</feature>
<feature type="compositionally biased region" description="Low complexity" evidence="3">
    <location>
        <begin position="736"/>
        <end position="750"/>
    </location>
</feature>
<dbReference type="Pfam" id="PF00638">
    <property type="entry name" value="Ran_BP1"/>
    <property type="match status" value="1"/>
</dbReference>
<evidence type="ECO:0000259" key="4">
    <source>
        <dbReference type="PROSITE" id="PS50196"/>
    </source>
</evidence>
<name>A0ABY0H305_9PEZI</name>
<keyword evidence="2" id="KW-0509">mRNA transport</keyword>
<keyword evidence="2" id="KW-0906">Nuclear pore complex</keyword>
<evidence type="ECO:0000256" key="2">
    <source>
        <dbReference type="ARBA" id="ARBA00023132"/>
    </source>
</evidence>
<gene>
    <name evidence="5" type="ORF">DL762_007569</name>
</gene>
<feature type="compositionally biased region" description="Polar residues" evidence="3">
    <location>
        <begin position="420"/>
        <end position="441"/>
    </location>
</feature>
<feature type="compositionally biased region" description="Polar residues" evidence="3">
    <location>
        <begin position="363"/>
        <end position="380"/>
    </location>
</feature>
<keyword evidence="2" id="KW-0813">Transport</keyword>
<evidence type="ECO:0000313" key="6">
    <source>
        <dbReference type="Proteomes" id="UP000294003"/>
    </source>
</evidence>
<evidence type="ECO:0000256" key="1">
    <source>
        <dbReference type="ARBA" id="ARBA00004567"/>
    </source>
</evidence>
<feature type="compositionally biased region" description="Polar residues" evidence="3">
    <location>
        <begin position="867"/>
        <end position="899"/>
    </location>
</feature>
<dbReference type="PANTHER" id="PTHR38697">
    <property type="entry name" value="NUCLEAR PORE COMPLEX PROTEIN SIMILAR TO S. CEREVISIAE NUP2 (EUROFUNG)"/>
    <property type="match status" value="1"/>
</dbReference>
<feature type="compositionally biased region" description="Polar residues" evidence="3">
    <location>
        <begin position="751"/>
        <end position="791"/>
    </location>
</feature>
<dbReference type="CDD" id="cd13170">
    <property type="entry name" value="RanBD_NUP50"/>
    <property type="match status" value="1"/>
</dbReference>
<feature type="compositionally biased region" description="Polar residues" evidence="3">
    <location>
        <begin position="907"/>
        <end position="920"/>
    </location>
</feature>
<feature type="region of interest" description="Disordered" evidence="3">
    <location>
        <begin position="1"/>
        <end position="87"/>
    </location>
</feature>
<dbReference type="SMART" id="SM00160">
    <property type="entry name" value="RanBD"/>
    <property type="match status" value="1"/>
</dbReference>
<feature type="compositionally biased region" description="Polar residues" evidence="3">
    <location>
        <begin position="1029"/>
        <end position="1039"/>
    </location>
</feature>
<dbReference type="Gene3D" id="2.30.29.30">
    <property type="entry name" value="Pleckstrin-homology domain (PH domain)/Phosphotyrosine-binding domain (PTB)"/>
    <property type="match status" value="1"/>
</dbReference>
<feature type="compositionally biased region" description="Polar residues" evidence="3">
    <location>
        <begin position="388"/>
        <end position="409"/>
    </location>
</feature>
<keyword evidence="2" id="KW-0811">Translocation</keyword>
<protein>
    <recommendedName>
        <fullName evidence="4">RanBD1 domain-containing protein</fullName>
    </recommendedName>
</protein>
<reference evidence="5 6" key="1">
    <citation type="submission" date="2018-06" db="EMBL/GenBank/DDBJ databases">
        <title>Complete Genomes of Monosporascus.</title>
        <authorList>
            <person name="Robinson A.J."/>
            <person name="Natvig D.O."/>
        </authorList>
    </citation>
    <scope>NUCLEOTIDE SEQUENCE [LARGE SCALE GENOMIC DNA]</scope>
    <source>
        <strain evidence="5 6">CBS 609.92</strain>
    </source>
</reference>
<dbReference type="PROSITE" id="PS50196">
    <property type="entry name" value="RANBD1"/>
    <property type="match status" value="1"/>
</dbReference>
<feature type="compositionally biased region" description="Polar residues" evidence="3">
    <location>
        <begin position="702"/>
        <end position="725"/>
    </location>
</feature>
<keyword evidence="2" id="KW-0539">Nucleus</keyword>
<dbReference type="Pfam" id="PF13634">
    <property type="entry name" value="Nucleoporin_FG"/>
    <property type="match status" value="2"/>
</dbReference>
<dbReference type="InterPro" id="IPR053074">
    <property type="entry name" value="NPC_Nucleoporin"/>
</dbReference>
<feature type="domain" description="RanBD1" evidence="4">
    <location>
        <begin position="1213"/>
        <end position="1310"/>
    </location>
</feature>
<dbReference type="InterPro" id="IPR025574">
    <property type="entry name" value="Nucleoporin_FG_rpt"/>
</dbReference>
<dbReference type="InterPro" id="IPR000156">
    <property type="entry name" value="Ran_bind_dom"/>
</dbReference>
<feature type="compositionally biased region" description="Polar residues" evidence="3">
    <location>
        <begin position="817"/>
        <end position="829"/>
    </location>
</feature>